<evidence type="ECO:0000313" key="2">
    <source>
        <dbReference type="Proteomes" id="UP000006813"/>
    </source>
</evidence>
<dbReference type="EMBL" id="JH173462">
    <property type="protein sequence ID" value="EHB16934.1"/>
    <property type="molecule type" value="Genomic_DNA"/>
</dbReference>
<organism evidence="1 2">
    <name type="scientific">Heterocephalus glaber</name>
    <name type="common">Naked mole rat</name>
    <dbReference type="NCBI Taxonomy" id="10181"/>
    <lineage>
        <taxon>Eukaryota</taxon>
        <taxon>Metazoa</taxon>
        <taxon>Chordata</taxon>
        <taxon>Craniata</taxon>
        <taxon>Vertebrata</taxon>
        <taxon>Euteleostomi</taxon>
        <taxon>Mammalia</taxon>
        <taxon>Eutheria</taxon>
        <taxon>Euarchontoglires</taxon>
        <taxon>Glires</taxon>
        <taxon>Rodentia</taxon>
        <taxon>Hystricomorpha</taxon>
        <taxon>Bathyergidae</taxon>
        <taxon>Heterocephalus</taxon>
    </lineage>
</organism>
<gene>
    <name evidence="1" type="ORF">GW7_08110</name>
</gene>
<dbReference type="AlphaFoldDB" id="G5C5X3"/>
<feature type="non-terminal residue" evidence="1">
    <location>
        <position position="55"/>
    </location>
</feature>
<protein>
    <submittedName>
        <fullName evidence="1">Uncharacterized protein</fullName>
    </submittedName>
</protein>
<reference evidence="1 2" key="1">
    <citation type="journal article" date="2011" name="Nature">
        <title>Genome sequencing reveals insights into physiology and longevity of the naked mole rat.</title>
        <authorList>
            <person name="Kim E.B."/>
            <person name="Fang X."/>
            <person name="Fushan A.A."/>
            <person name="Huang Z."/>
            <person name="Lobanov A.V."/>
            <person name="Han L."/>
            <person name="Marino S.M."/>
            <person name="Sun X."/>
            <person name="Turanov A.A."/>
            <person name="Yang P."/>
            <person name="Yim S.H."/>
            <person name="Zhao X."/>
            <person name="Kasaikina M.V."/>
            <person name="Stoletzki N."/>
            <person name="Peng C."/>
            <person name="Polak P."/>
            <person name="Xiong Z."/>
            <person name="Kiezun A."/>
            <person name="Zhu Y."/>
            <person name="Chen Y."/>
            <person name="Kryukov G.V."/>
            <person name="Zhang Q."/>
            <person name="Peshkin L."/>
            <person name="Yang L."/>
            <person name="Bronson R.T."/>
            <person name="Buffenstein R."/>
            <person name="Wang B."/>
            <person name="Han C."/>
            <person name="Li Q."/>
            <person name="Chen L."/>
            <person name="Zhao W."/>
            <person name="Sunyaev S.R."/>
            <person name="Park T.J."/>
            <person name="Zhang G."/>
            <person name="Wang J."/>
            <person name="Gladyshev V.N."/>
        </authorList>
    </citation>
    <scope>NUCLEOTIDE SEQUENCE [LARGE SCALE GENOMIC DNA]</scope>
</reference>
<sequence>LFEFYFETGSCYIAQAGLELAILLPSLPSSWDDRQSSCLNLPSCWDYRHASPHPA</sequence>
<accession>G5C5X3</accession>
<evidence type="ECO:0000313" key="1">
    <source>
        <dbReference type="EMBL" id="EHB16934.1"/>
    </source>
</evidence>
<dbReference type="InParanoid" id="G5C5X3"/>
<proteinExistence type="predicted"/>
<name>G5C5X3_HETGA</name>
<dbReference type="Proteomes" id="UP000006813">
    <property type="component" value="Unassembled WGS sequence"/>
</dbReference>
<feature type="non-terminal residue" evidence="1">
    <location>
        <position position="1"/>
    </location>
</feature>